<feature type="binding site" evidence="8">
    <location>
        <begin position="203"/>
        <end position="204"/>
    </location>
    <ligand>
        <name>ATP</name>
        <dbReference type="ChEBI" id="CHEBI:30616"/>
    </ligand>
</feature>
<dbReference type="EMBL" id="JAOPGA020001197">
    <property type="protein sequence ID" value="KAL0486006.1"/>
    <property type="molecule type" value="Genomic_DNA"/>
</dbReference>
<dbReference type="InterPro" id="IPR020568">
    <property type="entry name" value="Ribosomal_Su5_D2-typ_SF"/>
</dbReference>
<dbReference type="Gene3D" id="1.20.120.790">
    <property type="entry name" value="Heat shock protein 90, C-terminal domain"/>
    <property type="match status" value="1"/>
</dbReference>
<evidence type="ECO:0000256" key="6">
    <source>
        <dbReference type="ARBA" id="ARBA00023016"/>
    </source>
</evidence>
<proteinExistence type="inferred from homology"/>
<dbReference type="AlphaFoldDB" id="A0AAW2ZBE6"/>
<evidence type="ECO:0000313" key="9">
    <source>
        <dbReference type="EMBL" id="KAL0486006.1"/>
    </source>
</evidence>
<dbReference type="HAMAP" id="MF_00505">
    <property type="entry name" value="HSP90"/>
    <property type="match status" value="1"/>
</dbReference>
<dbReference type="FunFam" id="3.40.50.11260:FF:000004">
    <property type="entry name" value="Heat shock protein 75 mitochondrial"/>
    <property type="match status" value="1"/>
</dbReference>
<keyword evidence="7" id="KW-0143">Chaperone</keyword>
<keyword evidence="3" id="KW-0963">Cytoplasm</keyword>
<dbReference type="InterPro" id="IPR037196">
    <property type="entry name" value="HSP90_C"/>
</dbReference>
<feature type="binding site" evidence="8">
    <location>
        <position position="188"/>
    </location>
    <ligand>
        <name>ATP</name>
        <dbReference type="ChEBI" id="CHEBI:30616"/>
    </ligand>
</feature>
<dbReference type="PIRSF" id="PIRSF002583">
    <property type="entry name" value="Hsp90"/>
    <property type="match status" value="1"/>
</dbReference>
<keyword evidence="10" id="KW-1185">Reference proteome</keyword>
<dbReference type="InterPro" id="IPR036890">
    <property type="entry name" value="HATPase_C_sf"/>
</dbReference>
<dbReference type="Gene3D" id="3.40.50.11260">
    <property type="match status" value="1"/>
</dbReference>
<dbReference type="SUPFAM" id="SSF54211">
    <property type="entry name" value="Ribosomal protein S5 domain 2-like"/>
    <property type="match status" value="1"/>
</dbReference>
<accession>A0AAW2ZBE6</accession>
<comment type="similarity">
    <text evidence="2">Belongs to the heat shock protein 90 family.</text>
</comment>
<keyword evidence="5 8" id="KW-0067">ATP-binding</keyword>
<dbReference type="FunFam" id="3.30.565.10:FF:000009">
    <property type="entry name" value="Molecular chaperone HtpG"/>
    <property type="match status" value="1"/>
</dbReference>
<keyword evidence="9" id="KW-0675">Receptor</keyword>
<dbReference type="PRINTS" id="PR00775">
    <property type="entry name" value="HEATSHOCK90"/>
</dbReference>
<dbReference type="GO" id="GO:0005524">
    <property type="term" value="F:ATP binding"/>
    <property type="evidence" value="ECO:0007669"/>
    <property type="project" value="UniProtKB-KW"/>
</dbReference>
<feature type="binding site" evidence="8">
    <location>
        <position position="140"/>
    </location>
    <ligand>
        <name>ATP</name>
        <dbReference type="ChEBI" id="CHEBI:30616"/>
    </ligand>
</feature>
<keyword evidence="6" id="KW-0346">Stress response</keyword>
<dbReference type="SUPFAM" id="SSF110942">
    <property type="entry name" value="HSP90 C-terminal domain"/>
    <property type="match status" value="1"/>
</dbReference>
<feature type="binding site" evidence="8">
    <location>
        <position position="431"/>
    </location>
    <ligand>
        <name>ATP</name>
        <dbReference type="ChEBI" id="CHEBI:30616"/>
    </ligand>
</feature>
<evidence type="ECO:0000256" key="1">
    <source>
        <dbReference type="ARBA" id="ARBA00004496"/>
    </source>
</evidence>
<evidence type="ECO:0000256" key="2">
    <source>
        <dbReference type="ARBA" id="ARBA00008239"/>
    </source>
</evidence>
<dbReference type="CDD" id="cd16927">
    <property type="entry name" value="HATPase_Hsp90-like"/>
    <property type="match status" value="1"/>
</dbReference>
<feature type="binding site" evidence="8">
    <location>
        <position position="136"/>
    </location>
    <ligand>
        <name>ATP</name>
        <dbReference type="ChEBI" id="CHEBI:30616"/>
    </ligand>
</feature>
<dbReference type="Proteomes" id="UP001431209">
    <property type="component" value="Unassembled WGS sequence"/>
</dbReference>
<gene>
    <name evidence="9" type="ORF">AKO1_012219</name>
</gene>
<dbReference type="GO" id="GO:0051082">
    <property type="term" value="F:unfolded protein binding"/>
    <property type="evidence" value="ECO:0007669"/>
    <property type="project" value="InterPro"/>
</dbReference>
<evidence type="ECO:0000256" key="4">
    <source>
        <dbReference type="ARBA" id="ARBA00022741"/>
    </source>
</evidence>
<reference evidence="9 10" key="1">
    <citation type="submission" date="2024-03" db="EMBL/GenBank/DDBJ databases">
        <title>The Acrasis kona genome and developmental transcriptomes reveal deep origins of eukaryotic multicellular pathways.</title>
        <authorList>
            <person name="Sheikh S."/>
            <person name="Fu C.-J."/>
            <person name="Brown M.W."/>
            <person name="Baldauf S.L."/>
        </authorList>
    </citation>
    <scope>NUCLEOTIDE SEQUENCE [LARGE SCALE GENOMIC DNA]</scope>
    <source>
        <strain evidence="9 10">ATCC MYA-3509</strain>
    </source>
</reference>
<feature type="binding site" evidence="8">
    <location>
        <begin position="230"/>
        <end position="235"/>
    </location>
    <ligand>
        <name>ATP</name>
        <dbReference type="ChEBI" id="CHEBI:30616"/>
    </ligand>
</feature>
<dbReference type="GO" id="GO:0140662">
    <property type="term" value="F:ATP-dependent protein folding chaperone"/>
    <property type="evidence" value="ECO:0007669"/>
    <property type="project" value="InterPro"/>
</dbReference>
<dbReference type="Pfam" id="PF00183">
    <property type="entry name" value="HSP90"/>
    <property type="match status" value="1"/>
</dbReference>
<dbReference type="PANTHER" id="PTHR11528">
    <property type="entry name" value="HEAT SHOCK PROTEIN 90 FAMILY MEMBER"/>
    <property type="match status" value="1"/>
</dbReference>
<comment type="subcellular location">
    <subcellularLocation>
        <location evidence="1">Cytoplasm</location>
    </subcellularLocation>
</comment>
<evidence type="ECO:0000256" key="3">
    <source>
        <dbReference type="ARBA" id="ARBA00022490"/>
    </source>
</evidence>
<dbReference type="GO" id="GO:0016887">
    <property type="term" value="F:ATP hydrolysis activity"/>
    <property type="evidence" value="ECO:0007669"/>
    <property type="project" value="InterPro"/>
</dbReference>
<keyword evidence="4 8" id="KW-0547">Nucleotide-binding</keyword>
<evidence type="ECO:0000256" key="5">
    <source>
        <dbReference type="ARBA" id="ARBA00022840"/>
    </source>
</evidence>
<dbReference type="GO" id="GO:0005737">
    <property type="term" value="C:cytoplasm"/>
    <property type="evidence" value="ECO:0007669"/>
    <property type="project" value="UniProtKB-SubCell"/>
</dbReference>
<comment type="caution">
    <text evidence="9">The sequence shown here is derived from an EMBL/GenBank/DDBJ whole genome shotgun (WGS) entry which is preliminary data.</text>
</comment>
<evidence type="ECO:0000313" key="10">
    <source>
        <dbReference type="Proteomes" id="UP001431209"/>
    </source>
</evidence>
<dbReference type="Gene3D" id="3.30.565.10">
    <property type="entry name" value="Histidine kinase-like ATPase, C-terminal domain"/>
    <property type="match status" value="1"/>
</dbReference>
<evidence type="ECO:0000256" key="7">
    <source>
        <dbReference type="ARBA" id="ARBA00023186"/>
    </source>
</evidence>
<protein>
    <submittedName>
        <fullName evidence="9">TNF receptor-associated-like protein, mitochondria</fullName>
    </submittedName>
</protein>
<feature type="binding site" evidence="8">
    <location>
        <position position="183"/>
    </location>
    <ligand>
        <name>ATP</name>
        <dbReference type="ChEBI" id="CHEBI:30616"/>
    </ligand>
</feature>
<evidence type="ECO:0000256" key="8">
    <source>
        <dbReference type="PIRSR" id="PIRSR002583-1"/>
    </source>
</evidence>
<feature type="binding site" evidence="8">
    <location>
        <position position="281"/>
    </location>
    <ligand>
        <name>ATP</name>
        <dbReference type="ChEBI" id="CHEBI:30616"/>
    </ligand>
</feature>
<dbReference type="SUPFAM" id="SSF55874">
    <property type="entry name" value="ATPase domain of HSP90 chaperone/DNA topoisomerase II/histidine kinase"/>
    <property type="match status" value="1"/>
</dbReference>
<dbReference type="Pfam" id="PF13589">
    <property type="entry name" value="HATPase_c_3"/>
    <property type="match status" value="1"/>
</dbReference>
<dbReference type="NCBIfam" id="NF003555">
    <property type="entry name" value="PRK05218.1"/>
    <property type="match status" value="1"/>
</dbReference>
<organism evidence="9 10">
    <name type="scientific">Acrasis kona</name>
    <dbReference type="NCBI Taxonomy" id="1008807"/>
    <lineage>
        <taxon>Eukaryota</taxon>
        <taxon>Discoba</taxon>
        <taxon>Heterolobosea</taxon>
        <taxon>Tetramitia</taxon>
        <taxon>Eutetramitia</taxon>
        <taxon>Acrasidae</taxon>
        <taxon>Acrasis</taxon>
    </lineage>
</organism>
<sequence length="737" mass="83541">MFLRTSLRNVRTSQRIGALLKNTPRISHVQSRLISNSQFLLQEKKTEDIVNEFEKDFKDVVQDKKPIDNSDLTRDDDVVIEEVESETEKLQSEGLISETENVIGQKETMEFQTETQQLLNIVATALYTDKEVFIRELISNASDALEKARQFSITDYDNLEDPEKPLQINVSVDEGKRVFIIQDSGIGMTREELMRNIGTIAHSGSKSFVNKLKESSTSNSQDVASNIIGQFGVGFYSAFMVADKVRVYTRSARKGSQGYCWESIGEGNYTISEAEGVARGTKIVIELKDTDKEFAIRDAVERIIKKYSNFVSHKIELNGSPVNTLDAVWLRSKDSVTPEEHSEFFKYLTGTSGHPTYTIQFSTDVPLSLRVLFYIPDSHSEDLGGSKMEPGVNVYSKKVLIKAKHREILPDWLRFVKGAVDSEDLPLNISREHLQNSPLIRRINSILVKKVIKFFQDMMAQDREKYVKWYDRNGKFFKEGISSDYTSKDELSKLLMFESSKVRAPERTSIQEYVDRMGSDEKTIYYINSPNRQYAENSPYMESFKKKGIEVLYCYSTLDEFTMLNLGYVSGKDVKSVESSDIDVSKDEGDVSVGSLTDAQVTELGTYIKKTLAGRVSAVTSSKRLVDTPAVIRNPENSTMRYIRRIQNANQDAPLDPQKLEINPKHPLIVNLYHATQSEQDSETAQLVAEQVFDNALIGAGLLDDPRSLLPRLNKLLKQVTTKFEKNQEAAVDENKN</sequence>
<name>A0AAW2ZBE6_9EUKA</name>
<dbReference type="InterPro" id="IPR001404">
    <property type="entry name" value="Hsp90_fam"/>
</dbReference>
<dbReference type="InterPro" id="IPR020575">
    <property type="entry name" value="Hsp90_N"/>
</dbReference>
<dbReference type="FunFam" id="3.30.230.80:FF:000004">
    <property type="entry name" value="Heat shock protein 75 kDa"/>
    <property type="match status" value="1"/>
</dbReference>
<dbReference type="Gene3D" id="3.30.230.80">
    <property type="match status" value="1"/>
</dbReference>
<feature type="binding site" evidence="8">
    <location>
        <position position="196"/>
    </location>
    <ligand>
        <name>ATP</name>
        <dbReference type="ChEBI" id="CHEBI:30616"/>
    </ligand>
</feature>